<organism evidence="1 2">
    <name type="scientific">Vitis vinifera</name>
    <name type="common">Grape</name>
    <dbReference type="NCBI Taxonomy" id="29760"/>
    <lineage>
        <taxon>Eukaryota</taxon>
        <taxon>Viridiplantae</taxon>
        <taxon>Streptophyta</taxon>
        <taxon>Embryophyta</taxon>
        <taxon>Tracheophyta</taxon>
        <taxon>Spermatophyta</taxon>
        <taxon>Magnoliopsida</taxon>
        <taxon>eudicotyledons</taxon>
        <taxon>Gunneridae</taxon>
        <taxon>Pentapetalae</taxon>
        <taxon>rosids</taxon>
        <taxon>Vitales</taxon>
        <taxon>Vitaceae</taxon>
        <taxon>Viteae</taxon>
        <taxon>Vitis</taxon>
    </lineage>
</organism>
<dbReference type="PaxDb" id="29760-VIT_07s0031g00430.t01"/>
<keyword evidence="2" id="KW-1185">Reference proteome</keyword>
<gene>
    <name evidence="1" type="ordered locus">VIT_07s0031g00430</name>
</gene>
<dbReference type="AlphaFoldDB" id="F6H4J5"/>
<dbReference type="HOGENOM" id="CLU_3261596_0_0_1"/>
<dbReference type="EMBL" id="FN595233">
    <property type="protein sequence ID" value="CCB47059.1"/>
    <property type="molecule type" value="Genomic_DNA"/>
</dbReference>
<reference evidence="2" key="1">
    <citation type="journal article" date="2007" name="Nature">
        <title>The grapevine genome sequence suggests ancestral hexaploidization in major angiosperm phyla.</title>
        <authorList>
            <consortium name="The French-Italian Public Consortium for Grapevine Genome Characterization."/>
            <person name="Jaillon O."/>
            <person name="Aury J.-M."/>
            <person name="Noel B."/>
            <person name="Policriti A."/>
            <person name="Clepet C."/>
            <person name="Casagrande A."/>
            <person name="Choisne N."/>
            <person name="Aubourg S."/>
            <person name="Vitulo N."/>
            <person name="Jubin C."/>
            <person name="Vezzi A."/>
            <person name="Legeai F."/>
            <person name="Hugueney P."/>
            <person name="Dasilva C."/>
            <person name="Horner D."/>
            <person name="Mica E."/>
            <person name="Jublot D."/>
            <person name="Poulain J."/>
            <person name="Bruyere C."/>
            <person name="Billault A."/>
            <person name="Segurens B."/>
            <person name="Gouyvenoux M."/>
            <person name="Ugarte E."/>
            <person name="Cattonaro F."/>
            <person name="Anthouard V."/>
            <person name="Vico V."/>
            <person name="Del Fabbro C."/>
            <person name="Alaux M."/>
            <person name="Di Gaspero G."/>
            <person name="Dumas V."/>
            <person name="Felice N."/>
            <person name="Paillard S."/>
            <person name="Juman I."/>
            <person name="Moroldo M."/>
            <person name="Scalabrin S."/>
            <person name="Canaguier A."/>
            <person name="Le Clainche I."/>
            <person name="Malacrida G."/>
            <person name="Durand E."/>
            <person name="Pesole G."/>
            <person name="Laucou V."/>
            <person name="Chatelet P."/>
            <person name="Merdinoglu D."/>
            <person name="Delledonne M."/>
            <person name="Pezzotti M."/>
            <person name="Lecharny A."/>
            <person name="Scarpelli C."/>
            <person name="Artiguenave F."/>
            <person name="Pe M.E."/>
            <person name="Valle G."/>
            <person name="Morgante M."/>
            <person name="Caboche M."/>
            <person name="Adam-Blondon A.-F."/>
            <person name="Weissenbach J."/>
            <person name="Quetier F."/>
            <person name="Wincker P."/>
        </authorList>
    </citation>
    <scope>NUCLEOTIDE SEQUENCE [LARGE SCALE GENOMIC DNA]</scope>
    <source>
        <strain evidence="2">cv. Pinot noir / PN40024</strain>
    </source>
</reference>
<evidence type="ECO:0000313" key="1">
    <source>
        <dbReference type="EMBL" id="CCB47059.1"/>
    </source>
</evidence>
<accession>F6H4J5</accession>
<proteinExistence type="predicted"/>
<dbReference type="Proteomes" id="UP000009183">
    <property type="component" value="Chromosome 7"/>
</dbReference>
<name>F6H4J5_VITVI</name>
<sequence>MESGSQAILRIVPFPTFIPISIAQICPRCIHGFFFLLKAICF</sequence>
<dbReference type="InParanoid" id="F6H4J5"/>
<evidence type="ECO:0000313" key="2">
    <source>
        <dbReference type="Proteomes" id="UP000009183"/>
    </source>
</evidence>
<protein>
    <submittedName>
        <fullName evidence="1">Uncharacterized protein</fullName>
    </submittedName>
</protein>